<evidence type="ECO:0000313" key="2">
    <source>
        <dbReference type="Proteomes" id="UP000708208"/>
    </source>
</evidence>
<proteinExistence type="predicted"/>
<gene>
    <name evidence="1" type="ORF">AFUS01_LOCUS41769</name>
</gene>
<protein>
    <submittedName>
        <fullName evidence="1">Uncharacterized protein</fullName>
    </submittedName>
</protein>
<dbReference type="AlphaFoldDB" id="A0A8J2LHQ7"/>
<evidence type="ECO:0000313" key="1">
    <source>
        <dbReference type="EMBL" id="CAG7832061.1"/>
    </source>
</evidence>
<keyword evidence="2" id="KW-1185">Reference proteome</keyword>
<name>A0A8J2LHQ7_9HEXA</name>
<dbReference type="EMBL" id="CAJVCH010563309">
    <property type="protein sequence ID" value="CAG7832061.1"/>
    <property type="molecule type" value="Genomic_DNA"/>
</dbReference>
<organism evidence="1 2">
    <name type="scientific">Allacma fusca</name>
    <dbReference type="NCBI Taxonomy" id="39272"/>
    <lineage>
        <taxon>Eukaryota</taxon>
        <taxon>Metazoa</taxon>
        <taxon>Ecdysozoa</taxon>
        <taxon>Arthropoda</taxon>
        <taxon>Hexapoda</taxon>
        <taxon>Collembola</taxon>
        <taxon>Symphypleona</taxon>
        <taxon>Sminthuridae</taxon>
        <taxon>Allacma</taxon>
    </lineage>
</organism>
<comment type="caution">
    <text evidence="1">The sequence shown here is derived from an EMBL/GenBank/DDBJ whole genome shotgun (WGS) entry which is preliminary data.</text>
</comment>
<sequence length="99" mass="11004">MKLKTSTNVESHHHPVVTTYTGSSVPMIVIIIHDRNANLIVAKDQCDESIDLRTTKHYQRLSNPHGGTHPVTVKQCGFATRSQECTLKGFKNSYKGKGI</sequence>
<accession>A0A8J2LHQ7</accession>
<reference evidence="1" key="1">
    <citation type="submission" date="2021-06" db="EMBL/GenBank/DDBJ databases">
        <authorList>
            <person name="Hodson N. C."/>
            <person name="Mongue J. A."/>
            <person name="Jaron S. K."/>
        </authorList>
    </citation>
    <scope>NUCLEOTIDE SEQUENCE</scope>
</reference>
<dbReference type="Proteomes" id="UP000708208">
    <property type="component" value="Unassembled WGS sequence"/>
</dbReference>